<dbReference type="Pfam" id="PF18701">
    <property type="entry name" value="DUF5641"/>
    <property type="match status" value="1"/>
</dbReference>
<feature type="transmembrane region" description="Helical" evidence="1">
    <location>
        <begin position="323"/>
        <end position="343"/>
    </location>
</feature>
<feature type="domain" description="DUF5641" evidence="3">
    <location>
        <begin position="25"/>
        <end position="116"/>
    </location>
</feature>
<feature type="transmembrane region" description="Helical" evidence="1">
    <location>
        <begin position="279"/>
        <end position="302"/>
    </location>
</feature>
<keyword evidence="1" id="KW-1133">Transmembrane helix</keyword>
<feature type="domain" description="Acyltransferase 3" evidence="2">
    <location>
        <begin position="278"/>
        <end position="622"/>
    </location>
</feature>
<feature type="transmembrane region" description="Helical" evidence="1">
    <location>
        <begin position="410"/>
        <end position="428"/>
    </location>
</feature>
<protein>
    <submittedName>
        <fullName evidence="4">Nose resistant to fluoxetine protein 6</fullName>
    </submittedName>
</protein>
<dbReference type="EMBL" id="BMAO01011785">
    <property type="protein sequence ID" value="GFQ76392.1"/>
    <property type="molecule type" value="Genomic_DNA"/>
</dbReference>
<dbReference type="Pfam" id="PF01757">
    <property type="entry name" value="Acyl_transf_3"/>
    <property type="match status" value="1"/>
</dbReference>
<reference evidence="4" key="1">
    <citation type="submission" date="2020-07" db="EMBL/GenBank/DDBJ databases">
        <title>Multicomponent nature underlies the extraordinary mechanical properties of spider dragline silk.</title>
        <authorList>
            <person name="Kono N."/>
            <person name="Nakamura H."/>
            <person name="Mori M."/>
            <person name="Yoshida Y."/>
            <person name="Ohtoshi R."/>
            <person name="Malay A.D."/>
            <person name="Moran D.A.P."/>
            <person name="Tomita M."/>
            <person name="Numata K."/>
            <person name="Arakawa K."/>
        </authorList>
    </citation>
    <scope>NUCLEOTIDE SEQUENCE</scope>
</reference>
<keyword evidence="5" id="KW-1185">Reference proteome</keyword>
<dbReference type="InterPro" id="IPR040676">
    <property type="entry name" value="DUF5641"/>
</dbReference>
<accession>A0A8X6FD75</accession>
<name>A0A8X6FD75_TRICU</name>
<dbReference type="PANTHER" id="PTHR11161:SF70">
    <property type="entry name" value="ACYLTRANSFERASE 3 DOMAIN-CONTAINING PROTEIN"/>
    <property type="match status" value="1"/>
</dbReference>
<evidence type="ECO:0000259" key="2">
    <source>
        <dbReference type="Pfam" id="PF01757"/>
    </source>
</evidence>
<evidence type="ECO:0000259" key="3">
    <source>
        <dbReference type="Pfam" id="PF18701"/>
    </source>
</evidence>
<keyword evidence="1" id="KW-0472">Membrane</keyword>
<dbReference type="InterPro" id="IPR002656">
    <property type="entry name" value="Acyl_transf_3_dom"/>
</dbReference>
<feature type="transmembrane region" description="Helical" evidence="1">
    <location>
        <begin position="539"/>
        <end position="558"/>
    </location>
</feature>
<feature type="transmembrane region" description="Helical" evidence="1">
    <location>
        <begin position="383"/>
        <end position="403"/>
    </location>
</feature>
<organism evidence="4 5">
    <name type="scientific">Trichonephila clavata</name>
    <name type="common">Joro spider</name>
    <name type="synonym">Nephila clavata</name>
    <dbReference type="NCBI Taxonomy" id="2740835"/>
    <lineage>
        <taxon>Eukaryota</taxon>
        <taxon>Metazoa</taxon>
        <taxon>Ecdysozoa</taxon>
        <taxon>Arthropoda</taxon>
        <taxon>Chelicerata</taxon>
        <taxon>Arachnida</taxon>
        <taxon>Araneae</taxon>
        <taxon>Araneomorphae</taxon>
        <taxon>Entelegynae</taxon>
        <taxon>Araneoidea</taxon>
        <taxon>Nephilidae</taxon>
        <taxon>Trichonephila</taxon>
    </lineage>
</organism>
<sequence>MFLQEIETSVITDIDCLEHQEINKRIRHVQAIREQLKKRFKIEYLGKLREETQHHRKSRPLTVGYVVVRENNLRNRTLWSLARIMELIPGKDGHVRVTRVRIETGELVRQVQRLYNLELLEPEINLPKEQTDSVIRTRRGRKAFAFMNQMDYCSRFPCLDYPWQATAVKIAAELRYKVRSLANSSLALHPQDQRKFTPEAIFMIFVVLLFILLAAIGTAITIFEYFDKTRKRRTSFSENEMVTKNSVPTYKERETIENSPHKAALEELKALTKHWTAPLFVHLSYSVDVFFVISGFLNGYLFSREYAGKSGEISWLNFYIKRFLRITPLHLMVFWTYTTLFTYTGSGPLWPNYDTNPVCRKYWWWDLLYINNFLSNWRQCLVVNWYLAVDMQLYVMSPLFMVALLRRPRLGYGLMTLLICGSSVYNFLTTMQYDLVDGIVSFSNYFKDRDLFLHRFNLYLNTIYGKTHTRMAPYFVGLALGQYLWNRGISKAKSSNKMILCCGWIMTAILMWICLWVFYFSEGTLLRSSFYNSTSDLLFSFGIAWIVFVCVTEQGGFVNRLLSLKVFLPLSRLSYCAYLTNIILLTYYFLSSEETGTRWSTITTIYIFIYVIFWTYLISFLASLFLEIPVSRLFQCYISKRKRSKE</sequence>
<evidence type="ECO:0000313" key="5">
    <source>
        <dbReference type="Proteomes" id="UP000887116"/>
    </source>
</evidence>
<feature type="transmembrane region" description="Helical" evidence="1">
    <location>
        <begin position="200"/>
        <end position="223"/>
    </location>
</feature>
<feature type="transmembrane region" description="Helical" evidence="1">
    <location>
        <begin position="471"/>
        <end position="486"/>
    </location>
</feature>
<dbReference type="InterPro" id="IPR052728">
    <property type="entry name" value="O2_lipid_transport_reg"/>
</dbReference>
<feature type="transmembrane region" description="Helical" evidence="1">
    <location>
        <begin position="570"/>
        <end position="590"/>
    </location>
</feature>
<dbReference type="GO" id="GO:0016747">
    <property type="term" value="F:acyltransferase activity, transferring groups other than amino-acyl groups"/>
    <property type="evidence" value="ECO:0007669"/>
    <property type="project" value="InterPro"/>
</dbReference>
<feature type="transmembrane region" description="Helical" evidence="1">
    <location>
        <begin position="498"/>
        <end position="519"/>
    </location>
</feature>
<keyword evidence="1" id="KW-0812">Transmembrane</keyword>
<evidence type="ECO:0000256" key="1">
    <source>
        <dbReference type="SAM" id="Phobius"/>
    </source>
</evidence>
<dbReference type="PANTHER" id="PTHR11161">
    <property type="entry name" value="O-ACYLTRANSFERASE"/>
    <property type="match status" value="1"/>
</dbReference>
<dbReference type="AlphaFoldDB" id="A0A8X6FD75"/>
<proteinExistence type="predicted"/>
<dbReference type="Proteomes" id="UP000887116">
    <property type="component" value="Unassembled WGS sequence"/>
</dbReference>
<gene>
    <name evidence="4" type="primary">nrf-6</name>
    <name evidence="4" type="ORF">TNCT_154112</name>
</gene>
<comment type="caution">
    <text evidence="4">The sequence shown here is derived from an EMBL/GenBank/DDBJ whole genome shotgun (WGS) entry which is preliminary data.</text>
</comment>
<feature type="transmembrane region" description="Helical" evidence="1">
    <location>
        <begin position="602"/>
        <end position="626"/>
    </location>
</feature>
<evidence type="ECO:0000313" key="4">
    <source>
        <dbReference type="EMBL" id="GFQ76392.1"/>
    </source>
</evidence>